<accession>A0A2N3VB59</accession>
<evidence type="ECO:0000256" key="1">
    <source>
        <dbReference type="SAM" id="Phobius"/>
    </source>
</evidence>
<keyword evidence="3" id="KW-1185">Reference proteome</keyword>
<protein>
    <recommendedName>
        <fullName evidence="4">DUF3054 family protein</fullName>
    </recommendedName>
</protein>
<gene>
    <name evidence="2" type="ORF">ATK86_3224</name>
</gene>
<reference evidence="2 3" key="1">
    <citation type="submission" date="2017-12" db="EMBL/GenBank/DDBJ databases">
        <title>Sequencing the genomes of 1000 Actinobacteria strains.</title>
        <authorList>
            <person name="Klenk H.-P."/>
        </authorList>
    </citation>
    <scope>NUCLEOTIDE SEQUENCE [LARGE SCALE GENOMIC DNA]</scope>
    <source>
        <strain evidence="2 3">DSM 44489</strain>
    </source>
</reference>
<keyword evidence="1" id="KW-0472">Membrane</keyword>
<feature type="transmembrane region" description="Helical" evidence="1">
    <location>
        <begin position="79"/>
        <end position="101"/>
    </location>
</feature>
<dbReference type="AlphaFoldDB" id="A0A2N3VB59"/>
<feature type="transmembrane region" description="Helical" evidence="1">
    <location>
        <begin position="107"/>
        <end position="129"/>
    </location>
</feature>
<comment type="caution">
    <text evidence="2">The sequence shown here is derived from an EMBL/GenBank/DDBJ whole genome shotgun (WGS) entry which is preliminary data.</text>
</comment>
<dbReference type="Pfam" id="PF11255">
    <property type="entry name" value="DUF3054"/>
    <property type="match status" value="1"/>
</dbReference>
<keyword evidence="1" id="KW-0812">Transmembrane</keyword>
<evidence type="ECO:0000313" key="3">
    <source>
        <dbReference type="Proteomes" id="UP000233766"/>
    </source>
</evidence>
<proteinExistence type="predicted"/>
<keyword evidence="1" id="KW-1133">Transmembrane helix</keyword>
<name>A0A2N3VB59_9NOCA</name>
<dbReference type="InterPro" id="IPR021414">
    <property type="entry name" value="DUF3054"/>
</dbReference>
<sequence length="133" mass="14263">MNQVSKSILTGYATSVKRYAPFGIDALLVIIFCAIGRRSHDEAVIAGLLKTVWPFGAGLILGWVLAVYLARNTRFDATALWPTGILIWASTLVGGMVLRAVSGQGVALSFMIVAACVLALFLLGWRAAIRALR</sequence>
<dbReference type="Proteomes" id="UP000233766">
    <property type="component" value="Unassembled WGS sequence"/>
</dbReference>
<evidence type="ECO:0000313" key="2">
    <source>
        <dbReference type="EMBL" id="PKV78841.1"/>
    </source>
</evidence>
<organism evidence="2 3">
    <name type="scientific">Nocardia fluminea</name>
    <dbReference type="NCBI Taxonomy" id="134984"/>
    <lineage>
        <taxon>Bacteria</taxon>
        <taxon>Bacillati</taxon>
        <taxon>Actinomycetota</taxon>
        <taxon>Actinomycetes</taxon>
        <taxon>Mycobacteriales</taxon>
        <taxon>Nocardiaceae</taxon>
        <taxon>Nocardia</taxon>
    </lineage>
</organism>
<feature type="transmembrane region" description="Helical" evidence="1">
    <location>
        <begin position="51"/>
        <end position="70"/>
    </location>
</feature>
<dbReference type="EMBL" id="PJMW01000002">
    <property type="protein sequence ID" value="PKV78841.1"/>
    <property type="molecule type" value="Genomic_DNA"/>
</dbReference>
<feature type="transmembrane region" description="Helical" evidence="1">
    <location>
        <begin position="20"/>
        <end position="39"/>
    </location>
</feature>
<evidence type="ECO:0008006" key="4">
    <source>
        <dbReference type="Google" id="ProtNLM"/>
    </source>
</evidence>